<evidence type="ECO:0000256" key="1">
    <source>
        <dbReference type="SAM" id="MobiDB-lite"/>
    </source>
</evidence>
<dbReference type="EMBL" id="JADGJW010000936">
    <property type="protein sequence ID" value="KAJ3209517.1"/>
    <property type="molecule type" value="Genomic_DNA"/>
</dbReference>
<name>A0AAD5XT48_9FUNG</name>
<reference evidence="3" key="1">
    <citation type="submission" date="2020-05" db="EMBL/GenBank/DDBJ databases">
        <title>Phylogenomic resolution of chytrid fungi.</title>
        <authorList>
            <person name="Stajich J.E."/>
            <person name="Amses K."/>
            <person name="Simmons R."/>
            <person name="Seto K."/>
            <person name="Myers J."/>
            <person name="Bonds A."/>
            <person name="Quandt C.A."/>
            <person name="Barry K."/>
            <person name="Liu P."/>
            <person name="Grigoriev I."/>
            <person name="Longcore J.E."/>
            <person name="James T.Y."/>
        </authorList>
    </citation>
    <scope>NUCLEOTIDE SEQUENCE</scope>
    <source>
        <strain evidence="3">JEL0476</strain>
    </source>
</reference>
<evidence type="ECO:0000313" key="4">
    <source>
        <dbReference type="Proteomes" id="UP001211065"/>
    </source>
</evidence>
<dbReference type="SUPFAM" id="SSF50685">
    <property type="entry name" value="Barwin-like endoglucanases"/>
    <property type="match status" value="2"/>
</dbReference>
<feature type="domain" description="LysM" evidence="2">
    <location>
        <begin position="242"/>
        <end position="286"/>
    </location>
</feature>
<dbReference type="AlphaFoldDB" id="A0AAD5XT48"/>
<dbReference type="Pfam" id="PF00967">
    <property type="entry name" value="Barwin"/>
    <property type="match status" value="1"/>
</dbReference>
<feature type="compositionally biased region" description="Basic and acidic residues" evidence="1">
    <location>
        <begin position="34"/>
        <end position="43"/>
    </location>
</feature>
<accession>A0AAD5XT48</accession>
<dbReference type="SMART" id="SM00257">
    <property type="entry name" value="LysM"/>
    <property type="match status" value="1"/>
</dbReference>
<dbReference type="SUPFAM" id="SSF54106">
    <property type="entry name" value="LysM domain"/>
    <property type="match status" value="1"/>
</dbReference>
<feature type="region of interest" description="Disordered" evidence="1">
    <location>
        <begin position="214"/>
        <end position="233"/>
    </location>
</feature>
<dbReference type="GO" id="GO:0050832">
    <property type="term" value="P:defense response to fungus"/>
    <property type="evidence" value="ECO:0007669"/>
    <property type="project" value="InterPro"/>
</dbReference>
<dbReference type="GO" id="GO:0042742">
    <property type="term" value="P:defense response to bacterium"/>
    <property type="evidence" value="ECO:0007669"/>
    <property type="project" value="InterPro"/>
</dbReference>
<dbReference type="InterPro" id="IPR036908">
    <property type="entry name" value="RlpA-like_sf"/>
</dbReference>
<dbReference type="InterPro" id="IPR036779">
    <property type="entry name" value="LysM_dom_sf"/>
</dbReference>
<dbReference type="PROSITE" id="PS51782">
    <property type="entry name" value="LYSM"/>
    <property type="match status" value="1"/>
</dbReference>
<organism evidence="3 4">
    <name type="scientific">Clydaea vesicula</name>
    <dbReference type="NCBI Taxonomy" id="447962"/>
    <lineage>
        <taxon>Eukaryota</taxon>
        <taxon>Fungi</taxon>
        <taxon>Fungi incertae sedis</taxon>
        <taxon>Chytridiomycota</taxon>
        <taxon>Chytridiomycota incertae sedis</taxon>
        <taxon>Chytridiomycetes</taxon>
        <taxon>Lobulomycetales</taxon>
        <taxon>Lobulomycetaceae</taxon>
        <taxon>Clydaea</taxon>
    </lineage>
</organism>
<evidence type="ECO:0000313" key="3">
    <source>
        <dbReference type="EMBL" id="KAJ3209517.1"/>
    </source>
</evidence>
<dbReference type="Proteomes" id="UP001211065">
    <property type="component" value="Unassembled WGS sequence"/>
</dbReference>
<dbReference type="InterPro" id="IPR001153">
    <property type="entry name" value="Barwin_dom"/>
</dbReference>
<proteinExistence type="predicted"/>
<evidence type="ECO:0000259" key="2">
    <source>
        <dbReference type="PROSITE" id="PS51782"/>
    </source>
</evidence>
<feature type="region of interest" description="Disordered" evidence="1">
    <location>
        <begin position="34"/>
        <end position="57"/>
    </location>
</feature>
<dbReference type="Gene3D" id="3.10.350.10">
    <property type="entry name" value="LysM domain"/>
    <property type="match status" value="1"/>
</dbReference>
<dbReference type="Gene3D" id="2.40.40.10">
    <property type="entry name" value="RlpA-like domain"/>
    <property type="match status" value="2"/>
</dbReference>
<keyword evidence="4" id="KW-1185">Reference proteome</keyword>
<dbReference type="CDD" id="cd00118">
    <property type="entry name" value="LysM"/>
    <property type="match status" value="1"/>
</dbReference>
<dbReference type="Pfam" id="PF01476">
    <property type="entry name" value="LysM"/>
    <property type="match status" value="1"/>
</dbReference>
<feature type="compositionally biased region" description="Low complexity" evidence="1">
    <location>
        <begin position="47"/>
        <end position="57"/>
    </location>
</feature>
<gene>
    <name evidence="3" type="ORF">HK099_008487</name>
</gene>
<comment type="caution">
    <text evidence="3">The sequence shown here is derived from an EMBL/GenBank/DDBJ whole genome shotgun (WGS) entry which is preliminary data.</text>
</comment>
<dbReference type="InterPro" id="IPR018392">
    <property type="entry name" value="LysM"/>
</dbReference>
<protein>
    <recommendedName>
        <fullName evidence="2">LysM domain-containing protein</fullName>
    </recommendedName>
</protein>
<sequence>MDRQKINDSDCCCLQGTKPTSGLNCEKPFQLKSVEKEKQEKTKKNPKTTSIKSTMTTSIKSTKTTSVKSTKTSSSLSSAISTPSSSDGFKTAYATFHSYQLNQGVTSLACSDKFTPKGIWSLSNLKVTAFNVGTNPETGRVNCGKCLEVKSATTSNREYITIIDGDGKIPGYDFHLDLSPDSFNYLLGEKGVQNGHGLVDFRFVDESYCTPFKSSTTVSSTTSASGSTATQTPPISDASCMKSYIVKSGDIGVSIAAANQITFDELSRINPNLVWTNLKIGQILCVKKTLNTSNTIENTNSDGKKVLHSNFDVNKNITGFGTYYYDYLNNVCPNEAYDTYPENKGITTCETYDSTSPMYKTTLGSRKSNYIVAISDIILNKDRAKYCGKKVNIKYNGRLVETEKPFFVWDGCGACTNVKQPRIDLSLSALQNIAGEKACADGVVEGFTWEVVDEVVFPFIP</sequence>
<feature type="compositionally biased region" description="Low complexity" evidence="1">
    <location>
        <begin position="214"/>
        <end position="232"/>
    </location>
</feature>